<dbReference type="EMBL" id="JADEWL010000021">
    <property type="protein sequence ID" value="MBE9212894.1"/>
    <property type="molecule type" value="Genomic_DNA"/>
</dbReference>
<dbReference type="Proteomes" id="UP000620559">
    <property type="component" value="Unassembled WGS sequence"/>
</dbReference>
<evidence type="ECO:0000313" key="4">
    <source>
        <dbReference type="Proteomes" id="UP000620559"/>
    </source>
</evidence>
<evidence type="ECO:0000259" key="2">
    <source>
        <dbReference type="PROSITE" id="PS50983"/>
    </source>
</evidence>
<name>A0A8J7JSS1_9CYAN</name>
<keyword evidence="4" id="KW-1185">Reference proteome</keyword>
<feature type="domain" description="Fe/B12 periplasmic-binding" evidence="2">
    <location>
        <begin position="1"/>
        <end position="118"/>
    </location>
</feature>
<organism evidence="3 4">
    <name type="scientific">Plectonema cf. radiosum LEGE 06105</name>
    <dbReference type="NCBI Taxonomy" id="945769"/>
    <lineage>
        <taxon>Bacteria</taxon>
        <taxon>Bacillati</taxon>
        <taxon>Cyanobacteriota</taxon>
        <taxon>Cyanophyceae</taxon>
        <taxon>Oscillatoriophycideae</taxon>
        <taxon>Oscillatoriales</taxon>
        <taxon>Microcoleaceae</taxon>
        <taxon>Plectonema</taxon>
    </lineage>
</organism>
<protein>
    <submittedName>
        <fullName evidence="3">ABC transporter substrate-binding protein</fullName>
    </submittedName>
</protein>
<dbReference type="Pfam" id="PF01497">
    <property type="entry name" value="Peripla_BP_2"/>
    <property type="match status" value="1"/>
</dbReference>
<dbReference type="AlphaFoldDB" id="A0A8J7JSS1"/>
<comment type="caution">
    <text evidence="3">The sequence shown here is derived from an EMBL/GenBank/DDBJ whole genome shotgun (WGS) entry which is preliminary data.</text>
</comment>
<sequence length="121" mass="14136">MSGKFIIETNIGTFGSIIQRFSHYPWFEPKGYNIEPGLTNVSLKKILSVNPDIIFFQTYSPGKIPLSQQLANNRTWQQLKAVQNNHVYEIEQLWHYANGIRMINLMLDKLMPIIYPTFFNN</sequence>
<evidence type="ECO:0000256" key="1">
    <source>
        <dbReference type="ARBA" id="ARBA00008814"/>
    </source>
</evidence>
<accession>A0A8J7JSS1</accession>
<reference evidence="3" key="1">
    <citation type="submission" date="2020-10" db="EMBL/GenBank/DDBJ databases">
        <authorList>
            <person name="Castelo-Branco R."/>
            <person name="Eusebio N."/>
            <person name="Adriana R."/>
            <person name="Vieira A."/>
            <person name="Brugerolle De Fraissinette N."/>
            <person name="Rezende De Castro R."/>
            <person name="Schneider M.P."/>
            <person name="Vasconcelos V."/>
            <person name="Leao P.N."/>
        </authorList>
    </citation>
    <scope>NUCLEOTIDE SEQUENCE</scope>
    <source>
        <strain evidence="3">LEGE 06105</strain>
    </source>
</reference>
<dbReference type="SUPFAM" id="SSF53807">
    <property type="entry name" value="Helical backbone' metal receptor"/>
    <property type="match status" value="1"/>
</dbReference>
<dbReference type="InterPro" id="IPR050902">
    <property type="entry name" value="ABC_Transporter_SBP"/>
</dbReference>
<dbReference type="InterPro" id="IPR002491">
    <property type="entry name" value="ABC_transptr_periplasmic_BD"/>
</dbReference>
<dbReference type="GO" id="GO:0071281">
    <property type="term" value="P:cellular response to iron ion"/>
    <property type="evidence" value="ECO:0007669"/>
    <property type="project" value="TreeGrafter"/>
</dbReference>
<dbReference type="PANTHER" id="PTHR30535:SF34">
    <property type="entry name" value="MOLYBDATE-BINDING PROTEIN MOLA"/>
    <property type="match status" value="1"/>
</dbReference>
<comment type="similarity">
    <text evidence="1">Belongs to the bacterial solute-binding protein 8 family.</text>
</comment>
<evidence type="ECO:0000313" key="3">
    <source>
        <dbReference type="EMBL" id="MBE9212894.1"/>
    </source>
</evidence>
<proteinExistence type="inferred from homology"/>
<dbReference type="RefSeq" id="WP_193919264.1">
    <property type="nucleotide sequence ID" value="NZ_JADEWL010000021.1"/>
</dbReference>
<dbReference type="Gene3D" id="3.40.50.1980">
    <property type="entry name" value="Nitrogenase molybdenum iron protein domain"/>
    <property type="match status" value="1"/>
</dbReference>
<gene>
    <name evidence="3" type="ORF">IQ247_09345</name>
</gene>
<dbReference type="PROSITE" id="PS50983">
    <property type="entry name" value="FE_B12_PBP"/>
    <property type="match status" value="1"/>
</dbReference>
<dbReference type="PANTHER" id="PTHR30535">
    <property type="entry name" value="VITAMIN B12-BINDING PROTEIN"/>
    <property type="match status" value="1"/>
</dbReference>